<dbReference type="Gene3D" id="1.10.510.10">
    <property type="entry name" value="Transferase(Phosphotransferase) domain 1"/>
    <property type="match status" value="1"/>
</dbReference>
<feature type="transmembrane region" description="Helical" evidence="6">
    <location>
        <begin position="309"/>
        <end position="334"/>
    </location>
</feature>
<dbReference type="InterPro" id="IPR017441">
    <property type="entry name" value="Protein_kinase_ATP_BS"/>
</dbReference>
<keyword evidence="9" id="KW-1185">Reference proteome</keyword>
<evidence type="ECO:0000313" key="8">
    <source>
        <dbReference type="EMBL" id="ORU98980.1"/>
    </source>
</evidence>
<dbReference type="GO" id="GO:0080090">
    <property type="term" value="P:regulation of primary metabolic process"/>
    <property type="evidence" value="ECO:0007669"/>
    <property type="project" value="UniProtKB-ARBA"/>
</dbReference>
<dbReference type="SUPFAM" id="SSF56112">
    <property type="entry name" value="Protein kinase-like (PK-like)"/>
    <property type="match status" value="1"/>
</dbReference>
<keyword evidence="6" id="KW-0812">Transmembrane</keyword>
<keyword evidence="6" id="KW-1133">Transmembrane helix</keyword>
<dbReference type="OrthoDB" id="9762169at2"/>
<dbReference type="CDD" id="cd14014">
    <property type="entry name" value="STKc_PknB_like"/>
    <property type="match status" value="1"/>
</dbReference>
<feature type="region of interest" description="Disordered" evidence="5">
    <location>
        <begin position="340"/>
        <end position="373"/>
    </location>
</feature>
<dbReference type="InterPro" id="IPR008271">
    <property type="entry name" value="Ser/Thr_kinase_AS"/>
</dbReference>
<evidence type="ECO:0000256" key="3">
    <source>
        <dbReference type="ARBA" id="ARBA00022777"/>
    </source>
</evidence>
<gene>
    <name evidence="8" type="ORF">AWC04_17790</name>
</gene>
<proteinExistence type="predicted"/>
<evidence type="ECO:0000256" key="5">
    <source>
        <dbReference type="SAM" id="MobiDB-lite"/>
    </source>
</evidence>
<dbReference type="AlphaFoldDB" id="A0A1X1R410"/>
<evidence type="ECO:0000259" key="7">
    <source>
        <dbReference type="PROSITE" id="PS50011"/>
    </source>
</evidence>
<organism evidence="8 9">
    <name type="scientific">Mycolicibacterium fallax</name>
    <name type="common">Mycobacterium fallax</name>
    <dbReference type="NCBI Taxonomy" id="1793"/>
    <lineage>
        <taxon>Bacteria</taxon>
        <taxon>Bacillati</taxon>
        <taxon>Actinomycetota</taxon>
        <taxon>Actinomycetes</taxon>
        <taxon>Mycobacteriales</taxon>
        <taxon>Mycobacteriaceae</taxon>
        <taxon>Mycolicibacterium</taxon>
    </lineage>
</organism>
<accession>A0A1X1R410</accession>
<dbReference type="Proteomes" id="UP000193484">
    <property type="component" value="Unassembled WGS sequence"/>
</dbReference>
<comment type="caution">
    <text evidence="8">The sequence shown here is derived from an EMBL/GenBank/DDBJ whole genome shotgun (WGS) entry which is preliminary data.</text>
</comment>
<feature type="domain" description="Protein kinase" evidence="7">
    <location>
        <begin position="11"/>
        <end position="274"/>
    </location>
</feature>
<name>A0A1X1R410_MYCFA</name>
<evidence type="ECO:0000256" key="6">
    <source>
        <dbReference type="SAM" id="Phobius"/>
    </source>
</evidence>
<dbReference type="PROSITE" id="PS50011">
    <property type="entry name" value="PROTEIN_KINASE_DOM"/>
    <property type="match status" value="1"/>
</dbReference>
<protein>
    <submittedName>
        <fullName evidence="8">Protein kinase</fullName>
    </submittedName>
</protein>
<keyword evidence="2" id="KW-0547">Nucleotide-binding</keyword>
<evidence type="ECO:0000256" key="1">
    <source>
        <dbReference type="ARBA" id="ARBA00022679"/>
    </source>
</evidence>
<keyword evidence="6" id="KW-0472">Membrane</keyword>
<evidence type="ECO:0000313" key="9">
    <source>
        <dbReference type="Proteomes" id="UP000193484"/>
    </source>
</evidence>
<reference evidence="8 9" key="1">
    <citation type="submission" date="2016-01" db="EMBL/GenBank/DDBJ databases">
        <title>The new phylogeny of the genus Mycobacterium.</title>
        <authorList>
            <person name="Tarcisio F."/>
            <person name="Conor M."/>
            <person name="Antonella G."/>
            <person name="Elisabetta G."/>
            <person name="Giulia F.S."/>
            <person name="Sara T."/>
            <person name="Anna F."/>
            <person name="Clotilde B."/>
            <person name="Roberto B."/>
            <person name="Veronica D.S."/>
            <person name="Fabio R."/>
            <person name="Monica P."/>
            <person name="Olivier J."/>
            <person name="Enrico T."/>
            <person name="Nicola S."/>
        </authorList>
    </citation>
    <scope>NUCLEOTIDE SEQUENCE [LARGE SCALE GENOMIC DNA]</scope>
    <source>
        <strain evidence="8 9">DSM 44179</strain>
    </source>
</reference>
<keyword evidence="3 8" id="KW-0418">Kinase</keyword>
<dbReference type="PROSITE" id="PS00107">
    <property type="entry name" value="PROTEIN_KINASE_ATP"/>
    <property type="match status" value="1"/>
</dbReference>
<dbReference type="InterPro" id="IPR011009">
    <property type="entry name" value="Kinase-like_dom_sf"/>
</dbReference>
<dbReference type="PANTHER" id="PTHR43289">
    <property type="entry name" value="MITOGEN-ACTIVATED PROTEIN KINASE KINASE KINASE 20-RELATED"/>
    <property type="match status" value="1"/>
</dbReference>
<sequence length="373" mass="39399">MLAPELLGGRYEMRGVLGRGGMAEVRDAWDTAAGRPVAIKLLYPGYDTHPDYLRRFWAEAEAAAALNHPNIVAVYDRGLHRGAPYLVMQRLSGRSLADLIAQGPVRQEYVRTMLTEVLSALAAAHAAGILHRDIKPANILLGEDGHVKVADFGLAKGLDTYRTETGQIMGTMAYMSPERLTGRAATVSDDLYAVGVVGHEALTGRRAFPQENLVALARAITEEPPPPVAVQRPDIDPQLAAIVDRAMTSEEPARFPSAAAMLAELADVSGDPVTGPIPIPPAPPPATPPAAGPSVIVVPQPVLVRRRSWQLVALVAVAVAVVVGLVVGALAFFLGASSQREQPPPVVTTVTSTPPVTTTAPAPPEVPPRRGYG</sequence>
<evidence type="ECO:0000256" key="2">
    <source>
        <dbReference type="ARBA" id="ARBA00022741"/>
    </source>
</evidence>
<dbReference type="Gene3D" id="3.30.200.20">
    <property type="entry name" value="Phosphorylase Kinase, domain 1"/>
    <property type="match status" value="1"/>
</dbReference>
<dbReference type="PANTHER" id="PTHR43289:SF34">
    <property type="entry name" value="SERINE_THREONINE-PROTEIN KINASE YBDM-RELATED"/>
    <property type="match status" value="1"/>
</dbReference>
<dbReference type="SMART" id="SM00220">
    <property type="entry name" value="S_TKc"/>
    <property type="match status" value="1"/>
</dbReference>
<evidence type="ECO:0000256" key="4">
    <source>
        <dbReference type="ARBA" id="ARBA00022840"/>
    </source>
</evidence>
<dbReference type="STRING" id="1793.AWC04_17790"/>
<dbReference type="RefSeq" id="WP_085099772.1">
    <property type="nucleotide sequence ID" value="NZ_AP022603.1"/>
</dbReference>
<dbReference type="PROSITE" id="PS00108">
    <property type="entry name" value="PROTEIN_KINASE_ST"/>
    <property type="match status" value="1"/>
</dbReference>
<dbReference type="EMBL" id="LQOJ01000054">
    <property type="protein sequence ID" value="ORU98980.1"/>
    <property type="molecule type" value="Genomic_DNA"/>
</dbReference>
<dbReference type="GO" id="GO:0004674">
    <property type="term" value="F:protein serine/threonine kinase activity"/>
    <property type="evidence" value="ECO:0007669"/>
    <property type="project" value="TreeGrafter"/>
</dbReference>
<dbReference type="InterPro" id="IPR000719">
    <property type="entry name" value="Prot_kinase_dom"/>
</dbReference>
<keyword evidence="1" id="KW-0808">Transferase</keyword>
<feature type="compositionally biased region" description="Low complexity" evidence="5">
    <location>
        <begin position="347"/>
        <end position="360"/>
    </location>
</feature>
<dbReference type="GO" id="GO:0005524">
    <property type="term" value="F:ATP binding"/>
    <property type="evidence" value="ECO:0007669"/>
    <property type="project" value="UniProtKB-UniRule"/>
</dbReference>
<dbReference type="Pfam" id="PF00069">
    <property type="entry name" value="Pkinase"/>
    <property type="match status" value="1"/>
</dbReference>
<keyword evidence="4" id="KW-0067">ATP-binding</keyword>